<accession>A0A2H4J9L7</accession>
<dbReference type="InterPro" id="IPR043504">
    <property type="entry name" value="Peptidase_S1_PA_chymotrypsin"/>
</dbReference>
<gene>
    <name evidence="3" type="ORF">7AX3_24</name>
    <name evidence="2" type="ORF">8AX10_9</name>
</gene>
<dbReference type="InterPro" id="IPR009003">
    <property type="entry name" value="Peptidase_S1_PA"/>
</dbReference>
<evidence type="ECO:0008006" key="4">
    <source>
        <dbReference type="Google" id="ProtNLM"/>
    </source>
</evidence>
<proteinExistence type="predicted"/>
<dbReference type="EMBL" id="MF417881">
    <property type="protein sequence ID" value="ASN68761.1"/>
    <property type="molecule type" value="Genomic_DNA"/>
</dbReference>
<dbReference type="SUPFAM" id="SSF50494">
    <property type="entry name" value="Trypsin-like serine proteases"/>
    <property type="match status" value="1"/>
</dbReference>
<name>A0A2H4J9L7_9CAUD</name>
<evidence type="ECO:0000313" key="3">
    <source>
        <dbReference type="EMBL" id="ASN68761.1"/>
    </source>
</evidence>
<sequence length="245" mass="26487">MHQFLANATFQVIAGESLGSGFSFVREDLVVTNLHVVASCCDLQAMQQISPVIICTEANERINVRILHIDGENDFAIMKLLSPLPDGRTVLQQSREFTPTRGKKCIFAGYPHGIPQLLTNEGVISAPLEYGRFALDGMVNGGNSGGPIIDRETGEAIGIVTQRRYLMGDQANAFGQEISQLRQYLSAASQHGHAKIMGVNFGQMADLFGRSLQIVSDMMSKNANSGIGIGFSMQPIIDSINGLQS</sequence>
<evidence type="ECO:0000313" key="2">
    <source>
        <dbReference type="EMBL" id="ASN67479.1"/>
    </source>
</evidence>
<dbReference type="EMBL" id="MF417844">
    <property type="protein sequence ID" value="ASN67479.1"/>
    <property type="molecule type" value="Genomic_DNA"/>
</dbReference>
<reference evidence="3" key="1">
    <citation type="submission" date="2017-06" db="EMBL/GenBank/DDBJ databases">
        <title>Novel phages from South African skin metaviromes.</title>
        <authorList>
            <person name="van Zyl L.J."/>
            <person name="Abrahams Y."/>
            <person name="Stander E.A."/>
            <person name="Kirby B.M."/>
            <person name="Clavaud C."/>
            <person name="Farcet C."/>
            <person name="Breton L."/>
            <person name="Trindade M.I."/>
        </authorList>
    </citation>
    <scope>NUCLEOTIDE SEQUENCE</scope>
</reference>
<dbReference type="Gene3D" id="2.40.10.10">
    <property type="entry name" value="Trypsin-like serine proteases"/>
    <property type="match status" value="2"/>
</dbReference>
<keyword evidence="1" id="KW-0378">Hydrolase</keyword>
<protein>
    <recommendedName>
        <fullName evidence="4">Trypsin-like peptidase domain containing protein</fullName>
    </recommendedName>
</protein>
<dbReference type="Pfam" id="PF13365">
    <property type="entry name" value="Trypsin_2"/>
    <property type="match status" value="1"/>
</dbReference>
<organism evidence="3">
    <name type="scientific">uncultured Caudovirales phage</name>
    <dbReference type="NCBI Taxonomy" id="2100421"/>
    <lineage>
        <taxon>Viruses</taxon>
        <taxon>Duplodnaviria</taxon>
        <taxon>Heunggongvirae</taxon>
        <taxon>Uroviricota</taxon>
        <taxon>Caudoviricetes</taxon>
        <taxon>Peduoviridae</taxon>
        <taxon>Maltschvirus</taxon>
        <taxon>Maltschvirus maltsch</taxon>
    </lineage>
</organism>
<dbReference type="GO" id="GO:0016787">
    <property type="term" value="F:hydrolase activity"/>
    <property type="evidence" value="ECO:0007669"/>
    <property type="project" value="UniProtKB-KW"/>
</dbReference>
<evidence type="ECO:0000256" key="1">
    <source>
        <dbReference type="ARBA" id="ARBA00022801"/>
    </source>
</evidence>